<dbReference type="SUPFAM" id="SSF51905">
    <property type="entry name" value="FAD/NAD(P)-binding domain"/>
    <property type="match status" value="2"/>
</dbReference>
<evidence type="ECO:0000256" key="11">
    <source>
        <dbReference type="ARBA" id="ARBA00029939"/>
    </source>
</evidence>
<dbReference type="PRINTS" id="PR00370">
    <property type="entry name" value="FMOXYGENASE"/>
</dbReference>
<dbReference type="InterPro" id="IPR025700">
    <property type="entry name" value="Lys/Orn_oxygenase"/>
</dbReference>
<feature type="transmembrane region" description="Helical" evidence="16">
    <location>
        <begin position="20"/>
        <end position="37"/>
    </location>
</feature>
<keyword evidence="7" id="KW-0274">FAD</keyword>
<evidence type="ECO:0000256" key="14">
    <source>
        <dbReference type="ARBA" id="ARBA00032738"/>
    </source>
</evidence>
<keyword evidence="16" id="KW-0812">Transmembrane</keyword>
<protein>
    <recommendedName>
        <fullName evidence="5">L-lysine N6-monooxygenase MbtG</fullName>
        <ecNumber evidence="4">1.14.13.59</ecNumber>
    </recommendedName>
    <alternativeName>
        <fullName evidence="14">Lysine 6-N-hydroxylase</fullName>
    </alternativeName>
    <alternativeName>
        <fullName evidence="13">Lysine N6-hydroxylase</fullName>
    </alternativeName>
    <alternativeName>
        <fullName evidence="11">Lysine-N-oxygenase</fullName>
    </alternativeName>
    <alternativeName>
        <fullName evidence="12">Mycobactin synthase protein G</fullName>
    </alternativeName>
</protein>
<keyword evidence="16" id="KW-0472">Membrane</keyword>
<name>D0LD36_GORB4</name>
<keyword evidence="9" id="KW-0560">Oxidoreductase</keyword>
<dbReference type="InterPro" id="IPR000960">
    <property type="entry name" value="Flavin_mOase"/>
</dbReference>
<evidence type="ECO:0000256" key="4">
    <source>
        <dbReference type="ARBA" id="ARBA00013076"/>
    </source>
</evidence>
<dbReference type="AlphaFoldDB" id="D0LD36"/>
<evidence type="ECO:0000256" key="9">
    <source>
        <dbReference type="ARBA" id="ARBA00023002"/>
    </source>
</evidence>
<comment type="pathway">
    <text evidence="2">Siderophore biosynthesis; mycobactin biosynthesis.</text>
</comment>
<dbReference type="GO" id="GO:0047091">
    <property type="term" value="F:L-lysine 6-monooxygenase (NADPH) activity"/>
    <property type="evidence" value="ECO:0007669"/>
    <property type="project" value="UniProtKB-EC"/>
</dbReference>
<accession>D0LD36</accession>
<dbReference type="GO" id="GO:0050660">
    <property type="term" value="F:flavin adenine dinucleotide binding"/>
    <property type="evidence" value="ECO:0007669"/>
    <property type="project" value="InterPro"/>
</dbReference>
<dbReference type="Pfam" id="PF13450">
    <property type="entry name" value="NAD_binding_8"/>
    <property type="match status" value="1"/>
</dbReference>
<dbReference type="eggNOG" id="COG2072">
    <property type="taxonomic scope" value="Bacteria"/>
</dbReference>
<evidence type="ECO:0000256" key="5">
    <source>
        <dbReference type="ARBA" id="ARBA00016406"/>
    </source>
</evidence>
<organism evidence="17 18">
    <name type="scientific">Gordonia bronchialis (strain ATCC 25592 / DSM 43247 / BCRC 13721 / JCM 3198 / KCTC 3076 / NBRC 16047 / NCTC 10667)</name>
    <name type="common">Rhodococcus bronchialis</name>
    <dbReference type="NCBI Taxonomy" id="526226"/>
    <lineage>
        <taxon>Bacteria</taxon>
        <taxon>Bacillati</taxon>
        <taxon>Actinomycetota</taxon>
        <taxon>Actinomycetes</taxon>
        <taxon>Mycobacteriales</taxon>
        <taxon>Gordoniaceae</taxon>
        <taxon>Gordonia</taxon>
    </lineage>
</organism>
<evidence type="ECO:0000256" key="13">
    <source>
        <dbReference type="ARBA" id="ARBA00032493"/>
    </source>
</evidence>
<evidence type="ECO:0000256" key="16">
    <source>
        <dbReference type="SAM" id="Phobius"/>
    </source>
</evidence>
<dbReference type="PANTHER" id="PTHR42877:SF4">
    <property type="entry name" value="FAD_NAD(P)-BINDING DOMAIN-CONTAINING PROTEIN-RELATED"/>
    <property type="match status" value="1"/>
</dbReference>
<keyword evidence="18" id="KW-1185">Reference proteome</keyword>
<keyword evidence="8" id="KW-0521">NADP</keyword>
<evidence type="ECO:0000256" key="1">
    <source>
        <dbReference type="ARBA" id="ARBA00001974"/>
    </source>
</evidence>
<dbReference type="EC" id="1.14.13.59" evidence="4"/>
<comment type="similarity">
    <text evidence="3">Belongs to the lysine N(6)-hydroxylase/L-ornithine N(5)-oxygenase family.</text>
</comment>
<keyword evidence="16" id="KW-1133">Transmembrane helix</keyword>
<evidence type="ECO:0000256" key="12">
    <source>
        <dbReference type="ARBA" id="ARBA00031158"/>
    </source>
</evidence>
<evidence type="ECO:0000256" key="7">
    <source>
        <dbReference type="ARBA" id="ARBA00022827"/>
    </source>
</evidence>
<gene>
    <name evidence="17" type="ordered locus">Gbro_3325</name>
</gene>
<sequence length="529" mass="57445">MTAVHVQAATATRRPPVVDVAIIGAGFAGLGMATLLARRGRESFVVLERADAVGGTWRDNTYPGIACDIPAHLYSFSFRPPADWRSVYPSGAEIRRYLEQTVDDEGLRPHIRFGAALCAANWDAAEHVWEITTTSSGCGDGTGVPGTYAIRARSLVMAVGRLSEPRLPEIEGLGSFPGQVVHTAEWDDALEVEGARIGVVGTGASAVQVIPHLARVAEELVVFSRTPPYVVPRDDRPYSDAERAAMLDPDTANAVRENMLRDADRAFRQRLGLHPDIDEIRARAHTQLHTQVADPQLRAALTPGYEIGCKRILLSDDFYPALQQPNVTFEPSALASVTESKATARSGRRYDLDILVMATGFEAARPPAAGRIAGRDGHLLRDHWADGMVSYASTVVSGFPNFFVLDGPNAALGHNSAIYMIETQLHYVLGALDHLDAAGATWLEVSADAEAAYTREIDERSASTVWLTGCDSWYVDPRSGRLTLLWPGTAESFRERNGTFDPEPFSTGGSASAIGCRRRRVTRETHDDA</sequence>
<evidence type="ECO:0000256" key="3">
    <source>
        <dbReference type="ARBA" id="ARBA00007588"/>
    </source>
</evidence>
<dbReference type="EMBL" id="CP001802">
    <property type="protein sequence ID" value="ACY22529.1"/>
    <property type="molecule type" value="Genomic_DNA"/>
</dbReference>
<dbReference type="STRING" id="526226.Gbro_3325"/>
<dbReference type="PANTHER" id="PTHR42877">
    <property type="entry name" value="L-ORNITHINE N(5)-MONOOXYGENASE-RELATED"/>
    <property type="match status" value="1"/>
</dbReference>
<evidence type="ECO:0000256" key="6">
    <source>
        <dbReference type="ARBA" id="ARBA00022630"/>
    </source>
</evidence>
<comment type="cofactor">
    <cofactor evidence="1">
        <name>FAD</name>
        <dbReference type="ChEBI" id="CHEBI:57692"/>
    </cofactor>
</comment>
<evidence type="ECO:0000256" key="2">
    <source>
        <dbReference type="ARBA" id="ARBA00005102"/>
    </source>
</evidence>
<evidence type="ECO:0000313" key="17">
    <source>
        <dbReference type="EMBL" id="ACY22529.1"/>
    </source>
</evidence>
<evidence type="ECO:0000313" key="18">
    <source>
        <dbReference type="Proteomes" id="UP000001219"/>
    </source>
</evidence>
<dbReference type="OrthoDB" id="5168853at2"/>
<reference evidence="18" key="1">
    <citation type="submission" date="2009-10" db="EMBL/GenBank/DDBJ databases">
        <title>The complete chromosome of Gordonia bronchialis DSM 43247.</title>
        <authorList>
            <consortium name="US DOE Joint Genome Institute (JGI-PGF)"/>
            <person name="Lucas S."/>
            <person name="Copeland A."/>
            <person name="Lapidus A."/>
            <person name="Glavina del Rio T."/>
            <person name="Dalin E."/>
            <person name="Tice H."/>
            <person name="Bruce D."/>
            <person name="Goodwin L."/>
            <person name="Pitluck S."/>
            <person name="Kyrpides N."/>
            <person name="Mavromatis K."/>
            <person name="Ivanova N."/>
            <person name="Ovchinnikova G."/>
            <person name="Saunders E."/>
            <person name="Brettin T."/>
            <person name="Detter J.C."/>
            <person name="Han C."/>
            <person name="Larimer F."/>
            <person name="Land M."/>
            <person name="Hauser L."/>
            <person name="Markowitz V."/>
            <person name="Cheng J.-F."/>
            <person name="Hugenholtz P."/>
            <person name="Woyke T."/>
            <person name="Wu D."/>
            <person name="Jando M."/>
            <person name="Schneider S."/>
            <person name="Goeker M."/>
            <person name="Klenk H.-P."/>
            <person name="Eisen J.A."/>
        </authorList>
    </citation>
    <scope>NUCLEOTIDE SEQUENCE [LARGE SCALE GENOMIC DNA]</scope>
    <source>
        <strain evidence="18">ATCC 25592 / DSM 43247 / BCRC 13721 / JCM 3198 / KCTC 3076 / NBRC 16047 / NCTC 10667</strain>
    </source>
</reference>
<dbReference type="InterPro" id="IPR051209">
    <property type="entry name" value="FAD-bind_Monooxygenase_sf"/>
</dbReference>
<dbReference type="RefSeq" id="WP_012835044.1">
    <property type="nucleotide sequence ID" value="NC_013441.1"/>
</dbReference>
<evidence type="ECO:0000256" key="10">
    <source>
        <dbReference type="ARBA" id="ARBA00023033"/>
    </source>
</evidence>
<dbReference type="Pfam" id="PF13434">
    <property type="entry name" value="Lys_Orn_oxgnase"/>
    <property type="match status" value="1"/>
</dbReference>
<dbReference type="Proteomes" id="UP000001219">
    <property type="component" value="Chromosome"/>
</dbReference>
<dbReference type="GO" id="GO:0050661">
    <property type="term" value="F:NADP binding"/>
    <property type="evidence" value="ECO:0007669"/>
    <property type="project" value="InterPro"/>
</dbReference>
<keyword evidence="10" id="KW-0503">Monooxygenase</keyword>
<reference evidence="17 18" key="2">
    <citation type="journal article" date="2010" name="Stand. Genomic Sci.">
        <title>Complete genome sequence of Gordonia bronchialis type strain (3410).</title>
        <authorList>
            <person name="Ivanova N."/>
            <person name="Sikorski J."/>
            <person name="Jando M."/>
            <person name="Lapidus A."/>
            <person name="Nolan M."/>
            <person name="Lucas S."/>
            <person name="Del Rio T.G."/>
            <person name="Tice H."/>
            <person name="Copeland A."/>
            <person name="Cheng J.F."/>
            <person name="Chen F."/>
            <person name="Bruce D."/>
            <person name="Goodwin L."/>
            <person name="Pitluck S."/>
            <person name="Mavromatis K."/>
            <person name="Ovchinnikova G."/>
            <person name="Pati A."/>
            <person name="Chen A."/>
            <person name="Palaniappan K."/>
            <person name="Land M."/>
            <person name="Hauser L."/>
            <person name="Chang Y.J."/>
            <person name="Jeffries C.D."/>
            <person name="Chain P."/>
            <person name="Saunders E."/>
            <person name="Han C."/>
            <person name="Detter J.C."/>
            <person name="Brettin T."/>
            <person name="Rohde M."/>
            <person name="Goker M."/>
            <person name="Bristow J."/>
            <person name="Eisen J.A."/>
            <person name="Markowitz V."/>
            <person name="Hugenholtz P."/>
            <person name="Klenk H.P."/>
            <person name="Kyrpides N.C."/>
        </authorList>
    </citation>
    <scope>NUCLEOTIDE SEQUENCE [LARGE SCALE GENOMIC DNA]</scope>
    <source>
        <strain evidence="18">ATCC 25592 / DSM 43247 / BCRC 13721 / JCM 3198 / KCTC 3076 / NBRC 16047 / NCTC 10667</strain>
    </source>
</reference>
<proteinExistence type="inferred from homology"/>
<comment type="catalytic activity">
    <reaction evidence="15">
        <text>L-lysine + NADPH + O2 = N(6)-hydroxy-L-lysine + NADP(+) + H2O</text>
        <dbReference type="Rhea" id="RHEA:23228"/>
        <dbReference type="ChEBI" id="CHEBI:15377"/>
        <dbReference type="ChEBI" id="CHEBI:15379"/>
        <dbReference type="ChEBI" id="CHEBI:32551"/>
        <dbReference type="ChEBI" id="CHEBI:57783"/>
        <dbReference type="ChEBI" id="CHEBI:57820"/>
        <dbReference type="ChEBI" id="CHEBI:58349"/>
        <dbReference type="EC" id="1.14.13.59"/>
    </reaction>
</comment>
<dbReference type="KEGG" id="gbr:Gbro_3325"/>
<keyword evidence="6" id="KW-0285">Flavoprotein</keyword>
<dbReference type="Gene3D" id="3.50.50.60">
    <property type="entry name" value="FAD/NAD(P)-binding domain"/>
    <property type="match status" value="2"/>
</dbReference>
<dbReference type="HOGENOM" id="CLU_006937_7_1_11"/>
<dbReference type="InterPro" id="IPR036188">
    <property type="entry name" value="FAD/NAD-bd_sf"/>
</dbReference>
<evidence type="ECO:0000256" key="15">
    <source>
        <dbReference type="ARBA" id="ARBA00048407"/>
    </source>
</evidence>
<evidence type="ECO:0000256" key="8">
    <source>
        <dbReference type="ARBA" id="ARBA00022857"/>
    </source>
</evidence>